<dbReference type="AlphaFoldDB" id="F6FIA4"/>
<dbReference type="Proteomes" id="UP000007952">
    <property type="component" value="Chromosome"/>
</dbReference>
<dbReference type="KEGG" id="mhf:MHF_0682"/>
<dbReference type="EMBL" id="CP002808">
    <property type="protein sequence ID" value="AEG72952.1"/>
    <property type="molecule type" value="Genomic_DNA"/>
</dbReference>
<evidence type="ECO:0000313" key="1">
    <source>
        <dbReference type="EMBL" id="AEG72952.1"/>
    </source>
</evidence>
<proteinExistence type="predicted"/>
<dbReference type="BioCyc" id="MHAE859194:G1GR7-673-MONOMER"/>
<accession>F6FIA4</accession>
<sequence>MASILASGIVKALFGGSALALGTAGIFSGFMFDSPEKENIKTEIRKVVQDHKEEVSNDMVSTEKSKAQLKEEKNLQPAQEPAVTPIVAKAPEIKKECRLHKLRSSASGIFEKISKDQIEVEIREAKRGDYKQIEQACGKEVDKDIFISNKNGSGWKYYESDQKDRDLESKFKKYLAQSKNTRV</sequence>
<reference evidence="1 2" key="1">
    <citation type="journal article" date="2011" name="J. Bacteriol.">
        <title>Complete genome sequences of two hemotropic Mycoplasmas, Mycoplasma haemofelis strain Ohio2 and Mycoplasma suis strain Illinois.</title>
        <authorList>
            <person name="Messick J.B."/>
            <person name="Santos A.P."/>
            <person name="Guimaraes A.M."/>
        </authorList>
    </citation>
    <scope>NUCLEOTIDE SEQUENCE [LARGE SCALE GENOMIC DNA]</scope>
    <source>
        <strain evidence="1 2">Ohio2</strain>
    </source>
</reference>
<dbReference type="STRING" id="859194.MHF_0682"/>
<gene>
    <name evidence="1" type="ordered locus">MHF_0682</name>
</gene>
<protein>
    <submittedName>
        <fullName evidence="1">Uncharacterized protein</fullName>
    </submittedName>
</protein>
<organism evidence="1 2">
    <name type="scientific">Mycoplasma haemofelis (strain Ohio2)</name>
    <dbReference type="NCBI Taxonomy" id="859194"/>
    <lineage>
        <taxon>Bacteria</taxon>
        <taxon>Bacillati</taxon>
        <taxon>Mycoplasmatota</taxon>
        <taxon>Mollicutes</taxon>
        <taxon>Mycoplasmataceae</taxon>
        <taxon>Mycoplasma</taxon>
    </lineage>
</organism>
<name>F6FIA4_MYCHI</name>
<dbReference type="HOGENOM" id="CLU_1553577_0_0_14"/>
<reference key="2">
    <citation type="submission" date="2011-05" db="EMBL/GenBank/DDBJ databases">
        <title>The Genome of Mycoplasma haemofelis Strain Ohio2, a pathogenic hemoplasma of the cat.</title>
        <authorList>
            <person name="Santos A.P."/>
            <person name="Guimaraes A.M.S."/>
            <person name="SanMiguel P.J."/>
            <person name="Martin S.W."/>
            <person name="Messick J.B."/>
        </authorList>
    </citation>
    <scope>NUCLEOTIDE SEQUENCE</scope>
    <source>
        <strain>Ohio2</strain>
    </source>
</reference>
<evidence type="ECO:0000313" key="2">
    <source>
        <dbReference type="Proteomes" id="UP000007952"/>
    </source>
</evidence>